<feature type="transmembrane region" description="Helical" evidence="1">
    <location>
        <begin position="12"/>
        <end position="29"/>
    </location>
</feature>
<sequence>MHILLLPHIFEVCTATIIMFVLLLWPVYICRELTDTEFDQAYISDKQCAQELHNNLNLVKNDTIIQILQDFDDYVTDKNITWLNIRNEYYYEKPYINSICVMLGIRERFGTANGQFGSAHLLIPLVGVIITVCFLLGHIIEFMTNNDDSSVGIQVFCGLICWLIISIPLTIIDFNWNGTNEILRNLGAPFPLEWKICTIVAWFWTFIKAIELALANYYRNLIIKFDKPLTLTVVNLPNDYTLIDENEPPYPNEYDTMGNMIGE</sequence>
<organism evidence="2 3">
    <name type="scientific">Cercopithifilaria johnstoni</name>
    <dbReference type="NCBI Taxonomy" id="2874296"/>
    <lineage>
        <taxon>Eukaryota</taxon>
        <taxon>Metazoa</taxon>
        <taxon>Ecdysozoa</taxon>
        <taxon>Nematoda</taxon>
        <taxon>Chromadorea</taxon>
        <taxon>Rhabditida</taxon>
        <taxon>Spirurina</taxon>
        <taxon>Spiruromorpha</taxon>
        <taxon>Filarioidea</taxon>
        <taxon>Onchocercidae</taxon>
        <taxon>Cercopithifilaria</taxon>
    </lineage>
</organism>
<dbReference type="OrthoDB" id="5803809at2759"/>
<gene>
    <name evidence="2" type="ORF">CJOHNSTONI_LOCUS2249</name>
</gene>
<evidence type="ECO:0000313" key="3">
    <source>
        <dbReference type="Proteomes" id="UP000746747"/>
    </source>
</evidence>
<name>A0A8J2PR68_9BILA</name>
<accession>A0A8J2PR68</accession>
<evidence type="ECO:0000256" key="1">
    <source>
        <dbReference type="SAM" id="Phobius"/>
    </source>
</evidence>
<keyword evidence="1" id="KW-1133">Transmembrane helix</keyword>
<keyword evidence="1" id="KW-0812">Transmembrane</keyword>
<keyword evidence="3" id="KW-1185">Reference proteome</keyword>
<comment type="caution">
    <text evidence="2">The sequence shown here is derived from an EMBL/GenBank/DDBJ whole genome shotgun (WGS) entry which is preliminary data.</text>
</comment>
<dbReference type="EMBL" id="CAKAEH010000778">
    <property type="protein sequence ID" value="CAG9531882.1"/>
    <property type="molecule type" value="Genomic_DNA"/>
</dbReference>
<protein>
    <submittedName>
        <fullName evidence="2">Uncharacterized protein</fullName>
    </submittedName>
</protein>
<feature type="transmembrane region" description="Helical" evidence="1">
    <location>
        <begin position="121"/>
        <end position="139"/>
    </location>
</feature>
<keyword evidence="1" id="KW-0472">Membrane</keyword>
<proteinExistence type="predicted"/>
<feature type="transmembrane region" description="Helical" evidence="1">
    <location>
        <begin position="151"/>
        <end position="172"/>
    </location>
</feature>
<dbReference type="AlphaFoldDB" id="A0A8J2PR68"/>
<evidence type="ECO:0000313" key="2">
    <source>
        <dbReference type="EMBL" id="CAG9531882.1"/>
    </source>
</evidence>
<reference evidence="2" key="1">
    <citation type="submission" date="2021-09" db="EMBL/GenBank/DDBJ databases">
        <authorList>
            <consortium name="Pathogen Informatics"/>
        </authorList>
    </citation>
    <scope>NUCLEOTIDE SEQUENCE</scope>
</reference>
<feature type="transmembrane region" description="Helical" evidence="1">
    <location>
        <begin position="192"/>
        <end position="214"/>
    </location>
</feature>
<dbReference type="Proteomes" id="UP000746747">
    <property type="component" value="Unassembled WGS sequence"/>
</dbReference>